<dbReference type="OMA" id="CCFINAN"/>
<dbReference type="GeneID" id="8620434"/>
<dbReference type="Pfam" id="PF11912">
    <property type="entry name" value="CfaA_B_C"/>
    <property type="match status" value="1"/>
</dbReference>
<dbReference type="VEuPathDB" id="AmoebaDB:DDB_G0276277"/>
<keyword evidence="1" id="KW-0732">Signal</keyword>
<feature type="signal peptide" evidence="1">
    <location>
        <begin position="1"/>
        <end position="20"/>
    </location>
</feature>
<dbReference type="RefSeq" id="XP_643230.1">
    <property type="nucleotide sequence ID" value="XM_638138.1"/>
</dbReference>
<dbReference type="dictyBase" id="DDB_G0276277"/>
<proteinExistence type="predicted"/>
<feature type="chain" id="PRO_5004287807" evidence="1">
    <location>
        <begin position="21"/>
        <end position="229"/>
    </location>
</feature>
<dbReference type="EMBL" id="AAFI02000014">
    <property type="protein sequence ID" value="EAL69285.1"/>
    <property type="molecule type" value="Genomic_DNA"/>
</dbReference>
<dbReference type="eggNOG" id="ENOG502RHP3">
    <property type="taxonomic scope" value="Eukaryota"/>
</dbReference>
<dbReference type="Proteomes" id="UP000002195">
    <property type="component" value="Unassembled WGS sequence"/>
</dbReference>
<evidence type="ECO:0000256" key="1">
    <source>
        <dbReference type="SAM" id="SignalP"/>
    </source>
</evidence>
<dbReference type="AlphaFoldDB" id="Q7KWR5"/>
<name>Q7KWR5_DICDI</name>
<dbReference type="FunCoup" id="Q7KWR5">
    <property type="interactions" value="877"/>
</dbReference>
<comment type="caution">
    <text evidence="2">The sequence shown here is derived from an EMBL/GenBank/DDBJ whole genome shotgun (WGS) entry which is preliminary data.</text>
</comment>
<protein>
    <submittedName>
        <fullName evidence="2">Uncharacterized protein</fullName>
    </submittedName>
</protein>
<gene>
    <name evidence="2" type="ORF">DDB_G0276277</name>
</gene>
<dbReference type="KEGG" id="ddi:DDB_G0276277"/>
<dbReference type="PANTHER" id="PTHR33576">
    <property type="entry name" value="CARBOHYDRATE BINDING DOMAIN-CONTAINING PROTEIN-RELATED"/>
    <property type="match status" value="1"/>
</dbReference>
<evidence type="ECO:0000313" key="3">
    <source>
        <dbReference type="Proteomes" id="UP000002195"/>
    </source>
</evidence>
<organism evidence="2 3">
    <name type="scientific">Dictyostelium discoideum</name>
    <name type="common">Social amoeba</name>
    <dbReference type="NCBI Taxonomy" id="44689"/>
    <lineage>
        <taxon>Eukaryota</taxon>
        <taxon>Amoebozoa</taxon>
        <taxon>Evosea</taxon>
        <taxon>Eumycetozoa</taxon>
        <taxon>Dictyostelia</taxon>
        <taxon>Dictyosteliales</taxon>
        <taxon>Dictyosteliaceae</taxon>
        <taxon>Dictyostelium</taxon>
    </lineage>
</organism>
<dbReference type="InterPro" id="IPR021837">
    <property type="entry name" value="CfaA/B/C"/>
</dbReference>
<dbReference type="PhylomeDB" id="Q7KWR5"/>
<keyword evidence="3" id="KW-1185">Reference proteome</keyword>
<accession>Q551U7</accession>
<evidence type="ECO:0000313" key="2">
    <source>
        <dbReference type="EMBL" id="EAL69285.1"/>
    </source>
</evidence>
<dbReference type="PaxDb" id="44689-DDB0169409"/>
<dbReference type="InParanoid" id="Q7KWR5"/>
<reference evidence="2 3" key="1">
    <citation type="journal article" date="2005" name="Nature">
        <title>The genome of the social amoeba Dictyostelium discoideum.</title>
        <authorList>
            <consortium name="The Dictyostelium discoideum Sequencing Consortium"/>
            <person name="Eichinger L."/>
            <person name="Pachebat J.A."/>
            <person name="Glockner G."/>
            <person name="Rajandream M.A."/>
            <person name="Sucgang R."/>
            <person name="Berriman M."/>
            <person name="Song J."/>
            <person name="Olsen R."/>
            <person name="Szafranski K."/>
            <person name="Xu Q."/>
            <person name="Tunggal B."/>
            <person name="Kummerfeld S."/>
            <person name="Madera M."/>
            <person name="Konfortov B.A."/>
            <person name="Rivero F."/>
            <person name="Bankier A.T."/>
            <person name="Lehmann R."/>
            <person name="Hamlin N."/>
            <person name="Davies R."/>
            <person name="Gaudet P."/>
            <person name="Fey P."/>
            <person name="Pilcher K."/>
            <person name="Chen G."/>
            <person name="Saunders D."/>
            <person name="Sodergren E."/>
            <person name="Davis P."/>
            <person name="Kerhornou A."/>
            <person name="Nie X."/>
            <person name="Hall N."/>
            <person name="Anjard C."/>
            <person name="Hemphill L."/>
            <person name="Bason N."/>
            <person name="Farbrother P."/>
            <person name="Desany B."/>
            <person name="Just E."/>
            <person name="Morio T."/>
            <person name="Rost R."/>
            <person name="Churcher C."/>
            <person name="Cooper J."/>
            <person name="Haydock S."/>
            <person name="van Driessche N."/>
            <person name="Cronin A."/>
            <person name="Goodhead I."/>
            <person name="Muzny D."/>
            <person name="Mourier T."/>
            <person name="Pain A."/>
            <person name="Lu M."/>
            <person name="Harper D."/>
            <person name="Lindsay R."/>
            <person name="Hauser H."/>
            <person name="James K."/>
            <person name="Quiles M."/>
            <person name="Madan Babu M."/>
            <person name="Saito T."/>
            <person name="Buchrieser C."/>
            <person name="Wardroper A."/>
            <person name="Felder M."/>
            <person name="Thangavelu M."/>
            <person name="Johnson D."/>
            <person name="Knights A."/>
            <person name="Loulseged H."/>
            <person name="Mungall K."/>
            <person name="Oliver K."/>
            <person name="Price C."/>
            <person name="Quail M.A."/>
            <person name="Urushihara H."/>
            <person name="Hernandez J."/>
            <person name="Rabbinowitsch E."/>
            <person name="Steffen D."/>
            <person name="Sanders M."/>
            <person name="Ma J."/>
            <person name="Kohara Y."/>
            <person name="Sharp S."/>
            <person name="Simmonds M."/>
            <person name="Spiegler S."/>
            <person name="Tivey A."/>
            <person name="Sugano S."/>
            <person name="White B."/>
            <person name="Walker D."/>
            <person name="Woodward J."/>
            <person name="Winckler T."/>
            <person name="Tanaka Y."/>
            <person name="Shaulsky G."/>
            <person name="Schleicher M."/>
            <person name="Weinstock G."/>
            <person name="Rosenthal A."/>
            <person name="Cox E.C."/>
            <person name="Chisholm R.L."/>
            <person name="Gibbs R."/>
            <person name="Loomis W.F."/>
            <person name="Platzer M."/>
            <person name="Kay R.R."/>
            <person name="Williams J."/>
            <person name="Dear P.H."/>
            <person name="Noegel A.A."/>
            <person name="Barrell B."/>
            <person name="Kuspa A."/>
        </authorList>
    </citation>
    <scope>NUCLEOTIDE SEQUENCE [LARGE SCALE GENOMIC DNA]</scope>
    <source>
        <strain evidence="2 3">AX4</strain>
    </source>
</reference>
<dbReference type="PANTHER" id="PTHR33576:SF1">
    <property type="match status" value="1"/>
</dbReference>
<dbReference type="HOGENOM" id="CLU_1211697_0_0_1"/>
<sequence>MKLLLTLILIIVNYCCFINANKLFVNFVGSYSSNTCDGNPSGIGFSLAVGQCLPIEGVLSYVINDMPPTTNWFITMGGNGNSFTLKQYDSQDQWCKQDPINTLQFDNFDTCVEQPAFINVNNSLLADTPVVYSKLTLSQNVPTYAPDSVIIGQYNTNTNVCTYNDQQFGVSYTSGTVIYNENGISIHVLCNQVNQSMMFKCKESKCGETFIDTYCQMSGDVQIYCNSNN</sequence>
<accession>Q7KWR5</accession>